<gene>
    <name evidence="1" type="ORF">LZZ85_11095</name>
</gene>
<dbReference type="Gene3D" id="1.25.40.390">
    <property type="match status" value="1"/>
</dbReference>
<dbReference type="InterPro" id="IPR011990">
    <property type="entry name" value="TPR-like_helical_dom_sf"/>
</dbReference>
<dbReference type="EMBL" id="JAKLTR010000006">
    <property type="protein sequence ID" value="MCG2614833.1"/>
    <property type="molecule type" value="Genomic_DNA"/>
</dbReference>
<name>A0ABS9KRA5_9BACT</name>
<reference evidence="1" key="1">
    <citation type="submission" date="2022-01" db="EMBL/GenBank/DDBJ databases">
        <authorList>
            <person name="Jo J.-H."/>
            <person name="Im W.-T."/>
        </authorList>
    </citation>
    <scope>NUCLEOTIDE SEQUENCE</scope>
    <source>
        <strain evidence="1">NA20</strain>
    </source>
</reference>
<sequence length="476" mass="51691">MKNISKILCAAGLAVLASCQLKDVDNPNITDESFVGTTQSSSIWLNGMYRQLALTLNEVVSFTEITSDNYYNNSSLSNKVFDFPTILYSDLDVDNMQRAIGRLTQMADYGLTRIVPADVTTTKDINAEINFLGGYACLLSGELYNALPLTAAGQVASANECFQKAVAYFNAAIALQTDAAKKNGYTLALARAYYGMANRTNALQAAQTIIANAPMLLVEAKFDGINGVSNTMQTYTFSSSTNTYAPLPRLDFLDPKYYHVGTANADQKSIAILKGEEAYLIAAEAMIGSGQLDNARTTLKQLISTVVNNRPTASINGSQAQRKGNRSDYPLLASVQVKFDANSPARPGFILGRQAGNITVRRVSGTSVMAADLDAATTEDALLYQLCLMRQEIFMSEGRRMTDLGIRFPISQVEMQNNPNVKAEQTQAVIPSYIPGNLGMDNFGYDRTAGIVTMNFDMNRVLVQNKKAAGVLPMLK</sequence>
<dbReference type="PROSITE" id="PS51257">
    <property type="entry name" value="PROKAR_LIPOPROTEIN"/>
    <property type="match status" value="1"/>
</dbReference>
<proteinExistence type="predicted"/>
<evidence type="ECO:0000313" key="1">
    <source>
        <dbReference type="EMBL" id="MCG2614833.1"/>
    </source>
</evidence>
<dbReference type="RefSeq" id="WP_237871628.1">
    <property type="nucleotide sequence ID" value="NZ_JAKLTR010000006.1"/>
</dbReference>
<protein>
    <recommendedName>
        <fullName evidence="3">Tetratricopeptide repeat protein</fullName>
    </recommendedName>
</protein>
<evidence type="ECO:0000313" key="2">
    <source>
        <dbReference type="Proteomes" id="UP001165367"/>
    </source>
</evidence>
<comment type="caution">
    <text evidence="1">The sequence shown here is derived from an EMBL/GenBank/DDBJ whole genome shotgun (WGS) entry which is preliminary data.</text>
</comment>
<keyword evidence="2" id="KW-1185">Reference proteome</keyword>
<dbReference type="SUPFAM" id="SSF48452">
    <property type="entry name" value="TPR-like"/>
    <property type="match status" value="1"/>
</dbReference>
<evidence type="ECO:0008006" key="3">
    <source>
        <dbReference type="Google" id="ProtNLM"/>
    </source>
</evidence>
<organism evidence="1 2">
    <name type="scientific">Terrimonas ginsenosidimutans</name>
    <dbReference type="NCBI Taxonomy" id="2908004"/>
    <lineage>
        <taxon>Bacteria</taxon>
        <taxon>Pseudomonadati</taxon>
        <taxon>Bacteroidota</taxon>
        <taxon>Chitinophagia</taxon>
        <taxon>Chitinophagales</taxon>
        <taxon>Chitinophagaceae</taxon>
        <taxon>Terrimonas</taxon>
    </lineage>
</organism>
<dbReference type="Proteomes" id="UP001165367">
    <property type="component" value="Unassembled WGS sequence"/>
</dbReference>
<accession>A0ABS9KRA5</accession>